<organism evidence="13">
    <name type="scientific">Prasinoderma coloniale</name>
    <dbReference type="NCBI Taxonomy" id="156133"/>
    <lineage>
        <taxon>Eukaryota</taxon>
        <taxon>Viridiplantae</taxon>
        <taxon>Prasinodermophyta</taxon>
        <taxon>Prasinodermophyceae</taxon>
        <taxon>Prasinodermales</taxon>
        <taxon>Prasinodermaceae</taxon>
        <taxon>Prasinoderma</taxon>
    </lineage>
</organism>
<evidence type="ECO:0008006" key="14">
    <source>
        <dbReference type="Google" id="ProtNLM"/>
    </source>
</evidence>
<feature type="binding site" evidence="9">
    <location>
        <position position="343"/>
    </location>
    <ligand>
        <name>ATP</name>
        <dbReference type="ChEBI" id="CHEBI:30616"/>
    </ligand>
</feature>
<reference evidence="13" key="1">
    <citation type="submission" date="2021-01" db="EMBL/GenBank/DDBJ databases">
        <authorList>
            <person name="Corre E."/>
            <person name="Pelletier E."/>
            <person name="Niang G."/>
            <person name="Scheremetjew M."/>
            <person name="Finn R."/>
            <person name="Kale V."/>
            <person name="Holt S."/>
            <person name="Cochrane G."/>
            <person name="Meng A."/>
            <person name="Brown T."/>
            <person name="Cohen L."/>
        </authorList>
    </citation>
    <scope>NUCLEOTIDE SEQUENCE</scope>
    <source>
        <strain evidence="13">CCMP1413</strain>
    </source>
</reference>
<feature type="domain" description="CBS" evidence="12">
    <location>
        <begin position="91"/>
        <end position="146"/>
    </location>
</feature>
<feature type="region of interest" description="Disordered" evidence="10">
    <location>
        <begin position="27"/>
        <end position="47"/>
    </location>
</feature>
<protein>
    <recommendedName>
        <fullName evidence="14">Protein kinase domain-containing protein</fullName>
    </recommendedName>
</protein>
<dbReference type="AlphaFoldDB" id="A0A7R9TSQ4"/>
<feature type="compositionally biased region" description="Low complexity" evidence="10">
    <location>
        <begin position="605"/>
        <end position="614"/>
    </location>
</feature>
<evidence type="ECO:0000256" key="1">
    <source>
        <dbReference type="ARBA" id="ARBA00022527"/>
    </source>
</evidence>
<evidence type="ECO:0000313" key="13">
    <source>
        <dbReference type="EMBL" id="CAD8243970.1"/>
    </source>
</evidence>
<keyword evidence="8" id="KW-0129">CBS domain</keyword>
<dbReference type="CDD" id="cd13999">
    <property type="entry name" value="STKc_MAP3K-like"/>
    <property type="match status" value="1"/>
</dbReference>
<dbReference type="Gene3D" id="3.30.200.20">
    <property type="entry name" value="Phosphorylase Kinase, domain 1"/>
    <property type="match status" value="1"/>
</dbReference>
<dbReference type="SUPFAM" id="SSF56112">
    <property type="entry name" value="Protein kinase-like (PK-like)"/>
    <property type="match status" value="1"/>
</dbReference>
<dbReference type="InterPro" id="IPR000644">
    <property type="entry name" value="CBS_dom"/>
</dbReference>
<comment type="catalytic activity">
    <reaction evidence="7">
        <text>L-seryl-[protein] + ATP = O-phospho-L-seryl-[protein] + ADP + H(+)</text>
        <dbReference type="Rhea" id="RHEA:17989"/>
        <dbReference type="Rhea" id="RHEA-COMP:9863"/>
        <dbReference type="Rhea" id="RHEA-COMP:11604"/>
        <dbReference type="ChEBI" id="CHEBI:15378"/>
        <dbReference type="ChEBI" id="CHEBI:29999"/>
        <dbReference type="ChEBI" id="CHEBI:30616"/>
        <dbReference type="ChEBI" id="CHEBI:83421"/>
        <dbReference type="ChEBI" id="CHEBI:456216"/>
        <dbReference type="EC" id="2.7.11.1"/>
    </reaction>
</comment>
<feature type="region of interest" description="Disordered" evidence="10">
    <location>
        <begin position="234"/>
        <end position="289"/>
    </location>
</feature>
<dbReference type="FunFam" id="3.30.200.20:FF:000034">
    <property type="entry name" value="Kinase suppressor of Ras 1"/>
    <property type="match status" value="1"/>
</dbReference>
<evidence type="ECO:0000256" key="9">
    <source>
        <dbReference type="PROSITE-ProRule" id="PRU10141"/>
    </source>
</evidence>
<evidence type="ECO:0000256" key="3">
    <source>
        <dbReference type="ARBA" id="ARBA00022741"/>
    </source>
</evidence>
<keyword evidence="5 9" id="KW-0067">ATP-binding</keyword>
<feature type="region of interest" description="Disordered" evidence="10">
    <location>
        <begin position="62"/>
        <end position="85"/>
    </location>
</feature>
<dbReference type="InterPro" id="IPR001245">
    <property type="entry name" value="Ser-Thr/Tyr_kinase_cat_dom"/>
</dbReference>
<dbReference type="PROSITE" id="PS00107">
    <property type="entry name" value="PROTEIN_KINASE_ATP"/>
    <property type="match status" value="1"/>
</dbReference>
<dbReference type="InterPro" id="IPR011009">
    <property type="entry name" value="Kinase-like_dom_sf"/>
</dbReference>
<name>A0A7R9TSQ4_9VIRI</name>
<dbReference type="SMART" id="SM00220">
    <property type="entry name" value="S_TKc"/>
    <property type="match status" value="1"/>
</dbReference>
<dbReference type="SMART" id="SM00116">
    <property type="entry name" value="CBS"/>
    <property type="match status" value="2"/>
</dbReference>
<accession>A0A7R9TSQ4</accession>
<dbReference type="EMBL" id="HBDZ01011020">
    <property type="protein sequence ID" value="CAD8243970.1"/>
    <property type="molecule type" value="Transcribed_RNA"/>
</dbReference>
<evidence type="ECO:0000256" key="7">
    <source>
        <dbReference type="ARBA" id="ARBA00048679"/>
    </source>
</evidence>
<evidence type="ECO:0000256" key="4">
    <source>
        <dbReference type="ARBA" id="ARBA00022777"/>
    </source>
</evidence>
<feature type="region of interest" description="Disordered" evidence="10">
    <location>
        <begin position="583"/>
        <end position="627"/>
    </location>
</feature>
<evidence type="ECO:0000259" key="12">
    <source>
        <dbReference type="PROSITE" id="PS51371"/>
    </source>
</evidence>
<dbReference type="InterPro" id="IPR008271">
    <property type="entry name" value="Ser/Thr_kinase_AS"/>
</dbReference>
<gene>
    <name evidence="13" type="ORF">PCOL08062_LOCUS8395</name>
</gene>
<keyword evidence="3 9" id="KW-0547">Nucleotide-binding</keyword>
<dbReference type="InterPro" id="IPR051681">
    <property type="entry name" value="Ser/Thr_Kinases-Pseudokinases"/>
</dbReference>
<dbReference type="Pfam" id="PF00571">
    <property type="entry name" value="CBS"/>
    <property type="match status" value="2"/>
</dbReference>
<dbReference type="PROSITE" id="PS51371">
    <property type="entry name" value="CBS"/>
    <property type="match status" value="2"/>
</dbReference>
<feature type="domain" description="CBS" evidence="12">
    <location>
        <begin position="156"/>
        <end position="215"/>
    </location>
</feature>
<proteinExistence type="predicted"/>
<evidence type="ECO:0000256" key="6">
    <source>
        <dbReference type="ARBA" id="ARBA00047899"/>
    </source>
</evidence>
<dbReference type="GO" id="GO:0004674">
    <property type="term" value="F:protein serine/threonine kinase activity"/>
    <property type="evidence" value="ECO:0007669"/>
    <property type="project" value="UniProtKB-KW"/>
</dbReference>
<sequence length="627" mass="66182">MANQLVAALGAAAVLLSGARALLAGTRQRTRRRAPGGKDAQAKERAREDAYACALPRQITPTADARGRGGAQAGDGNGDGTAPRDRVHVCMSTPVVGVDATDSVESAISLMRKKGVSSVLVTCEHCMPGIITQSDVQSKVLDASKTPSDVEAGEIMTCPVLTIAEDASVFQCAYLLDALGIRRFFVTATKNRYKMAGVVSYNDLLSRWHGTEEELVEGATRVAEEAALAEAEAEAELLSSGSDGTRRVLNSGGSASSRGSAAAGSSGGGGRGASQTSHGAPGGANAGERDLRASDTLTRLEGIASGASLAILSEDVEVVGRIGRGGFGEVMRGKWKGTDVALKKLWLDEAGEIDVSAFEREAAVLASLRHPNVVLFMGVCLQPPDVSLVMEYCPRGSLDKLLHSKGGVPLNTRQRLRLAVQAARGMTFLHEHDPPIIHRDLKPANLLVTSDMSVKVCDFGLSRILKADRVSAASRGSVGTPHYAAPEVLRGEAYDHTVDAFAFGICLWEIMENQRPFSNMDPVQVAAAIAFGSAPPMLVLSEGADPRLQSLIDRCVNVNPKARPAFREILNVLAEVYEATPLMPKEHTSPPRTPSLGSGRAVLQVPPRVSPSVSRDSEPEHGAMPPR</sequence>
<evidence type="ECO:0000256" key="5">
    <source>
        <dbReference type="ARBA" id="ARBA00022840"/>
    </source>
</evidence>
<dbReference type="InterPro" id="IPR000719">
    <property type="entry name" value="Prot_kinase_dom"/>
</dbReference>
<dbReference type="SUPFAM" id="SSF54631">
    <property type="entry name" value="CBS-domain pair"/>
    <property type="match status" value="1"/>
</dbReference>
<dbReference type="PROSITE" id="PS50011">
    <property type="entry name" value="PROTEIN_KINASE_DOM"/>
    <property type="match status" value="1"/>
</dbReference>
<keyword evidence="2" id="KW-0808">Transferase</keyword>
<feature type="compositionally biased region" description="Gly residues" evidence="10">
    <location>
        <begin position="68"/>
        <end position="79"/>
    </location>
</feature>
<keyword evidence="1" id="KW-0723">Serine/threonine-protein kinase</keyword>
<dbReference type="GO" id="GO:0005524">
    <property type="term" value="F:ATP binding"/>
    <property type="evidence" value="ECO:0007669"/>
    <property type="project" value="UniProtKB-UniRule"/>
</dbReference>
<dbReference type="Pfam" id="PF07714">
    <property type="entry name" value="PK_Tyr_Ser-Thr"/>
    <property type="match status" value="1"/>
</dbReference>
<dbReference type="InterPro" id="IPR017441">
    <property type="entry name" value="Protein_kinase_ATP_BS"/>
</dbReference>
<dbReference type="Gene3D" id="3.10.580.10">
    <property type="entry name" value="CBS-domain"/>
    <property type="match status" value="1"/>
</dbReference>
<comment type="catalytic activity">
    <reaction evidence="6">
        <text>L-threonyl-[protein] + ATP = O-phospho-L-threonyl-[protein] + ADP + H(+)</text>
        <dbReference type="Rhea" id="RHEA:46608"/>
        <dbReference type="Rhea" id="RHEA-COMP:11060"/>
        <dbReference type="Rhea" id="RHEA-COMP:11605"/>
        <dbReference type="ChEBI" id="CHEBI:15378"/>
        <dbReference type="ChEBI" id="CHEBI:30013"/>
        <dbReference type="ChEBI" id="CHEBI:30616"/>
        <dbReference type="ChEBI" id="CHEBI:61977"/>
        <dbReference type="ChEBI" id="CHEBI:456216"/>
        <dbReference type="EC" id="2.7.11.1"/>
    </reaction>
</comment>
<dbReference type="PROSITE" id="PS00108">
    <property type="entry name" value="PROTEIN_KINASE_ST"/>
    <property type="match status" value="1"/>
</dbReference>
<feature type="compositionally biased region" description="Low complexity" evidence="10">
    <location>
        <begin position="251"/>
        <end position="264"/>
    </location>
</feature>
<dbReference type="InterPro" id="IPR046342">
    <property type="entry name" value="CBS_dom_sf"/>
</dbReference>
<feature type="domain" description="Protein kinase" evidence="11">
    <location>
        <begin position="316"/>
        <end position="583"/>
    </location>
</feature>
<dbReference type="Gene3D" id="1.10.510.10">
    <property type="entry name" value="Transferase(Phosphotransferase) domain 1"/>
    <property type="match status" value="1"/>
</dbReference>
<dbReference type="PANTHER" id="PTHR44329">
    <property type="entry name" value="SERINE/THREONINE-PROTEIN KINASE TNNI3K-RELATED"/>
    <property type="match status" value="1"/>
</dbReference>
<evidence type="ECO:0000256" key="10">
    <source>
        <dbReference type="SAM" id="MobiDB-lite"/>
    </source>
</evidence>
<evidence type="ECO:0000256" key="2">
    <source>
        <dbReference type="ARBA" id="ARBA00022679"/>
    </source>
</evidence>
<evidence type="ECO:0000256" key="8">
    <source>
        <dbReference type="PROSITE-ProRule" id="PRU00703"/>
    </source>
</evidence>
<keyword evidence="4" id="KW-0418">Kinase</keyword>
<evidence type="ECO:0000259" key="11">
    <source>
        <dbReference type="PROSITE" id="PS50011"/>
    </source>
</evidence>